<sequence length="229" mass="25699">MASDTPPIPRFFVLKDDMFGRHDTKFRDVKPVNLGEPPPCPQCGEPMGMLTWLPPYRGELELYGEGLGDYVEGHGYDVLISERMAEAFRDEELTGLLGFHPVEVVRVRRKRKGAKPDAMPRYFAVTACFGRGAVDEVHSRLRRTEPITCPECRSAGVNSVHGFTLDPGTWQGEDVFRPRGLRGSILVSERFAQFIQRHGFTNIKLIPTEEYVMDPLRLGPPADNAVPST</sequence>
<name>A0A1H7GZM0_STIAU</name>
<organism evidence="2 3">
    <name type="scientific">Stigmatella aurantiaca</name>
    <dbReference type="NCBI Taxonomy" id="41"/>
    <lineage>
        <taxon>Bacteria</taxon>
        <taxon>Pseudomonadati</taxon>
        <taxon>Myxococcota</taxon>
        <taxon>Myxococcia</taxon>
        <taxon>Myxococcales</taxon>
        <taxon>Cystobacterineae</taxon>
        <taxon>Archangiaceae</taxon>
        <taxon>Stigmatella</taxon>
    </lineage>
</organism>
<dbReference type="Pfam" id="PF07791">
    <property type="entry name" value="Imm11"/>
    <property type="match status" value="1"/>
</dbReference>
<keyword evidence="3" id="KW-1185">Reference proteome</keyword>
<dbReference type="InterPro" id="IPR012433">
    <property type="entry name" value="Imm11"/>
</dbReference>
<evidence type="ECO:0000259" key="1">
    <source>
        <dbReference type="Pfam" id="PF07791"/>
    </source>
</evidence>
<reference evidence="3" key="1">
    <citation type="submission" date="2016-10" db="EMBL/GenBank/DDBJ databases">
        <authorList>
            <person name="Varghese N."/>
            <person name="Submissions S."/>
        </authorList>
    </citation>
    <scope>NUCLEOTIDE SEQUENCE [LARGE SCALE GENOMIC DNA]</scope>
    <source>
        <strain evidence="3">DSM 17044</strain>
    </source>
</reference>
<evidence type="ECO:0000313" key="3">
    <source>
        <dbReference type="Proteomes" id="UP000182719"/>
    </source>
</evidence>
<dbReference type="Proteomes" id="UP000182719">
    <property type="component" value="Unassembled WGS sequence"/>
</dbReference>
<proteinExistence type="predicted"/>
<dbReference type="EMBL" id="FOAP01000001">
    <property type="protein sequence ID" value="SEK43521.1"/>
    <property type="molecule type" value="Genomic_DNA"/>
</dbReference>
<gene>
    <name evidence="2" type="ORF">SAMN05444354_101572</name>
</gene>
<evidence type="ECO:0000313" key="2">
    <source>
        <dbReference type="EMBL" id="SEK43521.1"/>
    </source>
</evidence>
<dbReference type="RefSeq" id="WP_075004794.1">
    <property type="nucleotide sequence ID" value="NZ_FOAP01000001.1"/>
</dbReference>
<accession>A0A1H7GZM0</accession>
<dbReference type="AlphaFoldDB" id="A0A1H7GZM0"/>
<protein>
    <recommendedName>
        <fullName evidence="1">Immunity MXAN-0049 protein domain-containing protein</fullName>
    </recommendedName>
</protein>
<feature type="domain" description="Immunity MXAN-0049 protein" evidence="1">
    <location>
        <begin position="74"/>
        <end position="207"/>
    </location>
</feature>